<name>A0A2S7SQ81_9BACT</name>
<evidence type="ECO:0008006" key="3">
    <source>
        <dbReference type="Google" id="ProtNLM"/>
    </source>
</evidence>
<evidence type="ECO:0000313" key="2">
    <source>
        <dbReference type="Proteomes" id="UP000239872"/>
    </source>
</evidence>
<sequence>MPAKAGEIIDRSFIMEHIKNTKYDVDTSASAIVLYEKEFIELFVDDNRVFRRRLCVTRVIQILKEDGLYAGKTGVYSYTTNEFPIIGATYNLVNDKVEKSELTSDGVKKLDLQGYTAYEITLPDVKRGSIIAYSYDKTDTSIRSRVYTWEIQGQFPKLMSEYRVTNPVTLVGFDPLLMPAAEPVRYRNLKAAEASEDDYVFITSTDPYFNTTDTWIRRNIPAFKAEPYTINKIKNKEVLERFLVSSYLWPPNSWAMVNKMYWNLMGTEEAINAPNIFFILTLDSLVKNAVTGSDKVTAIYKYIRDNFRLADSADLAVNAPDLKTLWERRTGNSAQINTLLIAMLHKAHFAADPLLIATTAELPFSEKVPVSERINYIACAVRLENSVLLLDASDKYNIPGVLPSKCYNGFAWAMGEEGYGLTLDPTLCENKERYYTRVFGFSDSGAKVEIRMKPGLLESQRLRKRFAGDKNEEAEYIKDRKSRFPEGVEISTLLLENKENADTEIVVKMTGILRFDPKKDTLALAHNFSGFFKINPFPDRERKQPLEFSMRSDYISSLSIELPANINPDSVFEPLHVSLDSTLSYDRVMNYVPESQIITVTASYTMGRTKFDAAEYQKLRDLAEKIVGDNSKKLVFRRRK</sequence>
<dbReference type="AlphaFoldDB" id="A0A2S7SQ81"/>
<dbReference type="Gene3D" id="2.60.120.1130">
    <property type="match status" value="1"/>
</dbReference>
<dbReference type="Gene3D" id="3.10.620.30">
    <property type="match status" value="1"/>
</dbReference>
<accession>A0A2S7SQ81</accession>
<evidence type="ECO:0000313" key="1">
    <source>
        <dbReference type="EMBL" id="PQJ09040.1"/>
    </source>
</evidence>
<gene>
    <name evidence="1" type="ORF">CJD36_020905</name>
</gene>
<keyword evidence="2" id="KW-1185">Reference proteome</keyword>
<protein>
    <recommendedName>
        <fullName evidence="3">DUF3857 domain-containing protein</fullName>
    </recommendedName>
</protein>
<dbReference type="Gene3D" id="2.60.40.3140">
    <property type="match status" value="1"/>
</dbReference>
<reference evidence="1 2" key="1">
    <citation type="submission" date="2018-01" db="EMBL/GenBank/DDBJ databases">
        <title>A novel member of the phylum Bacteroidetes isolated from glacier ice.</title>
        <authorList>
            <person name="Liu Q."/>
            <person name="Xin Y.-H."/>
        </authorList>
    </citation>
    <scope>NUCLEOTIDE SEQUENCE [LARGE SCALE GENOMIC DNA]</scope>
    <source>
        <strain evidence="1 2">RB1R16</strain>
    </source>
</reference>
<comment type="caution">
    <text evidence="1">The sequence shown here is derived from an EMBL/GenBank/DDBJ whole genome shotgun (WGS) entry which is preliminary data.</text>
</comment>
<dbReference type="EMBL" id="PPSL01000008">
    <property type="protein sequence ID" value="PQJ09040.1"/>
    <property type="molecule type" value="Genomic_DNA"/>
</dbReference>
<dbReference type="Proteomes" id="UP000239872">
    <property type="component" value="Unassembled WGS sequence"/>
</dbReference>
<organism evidence="1 2">
    <name type="scientific">Flavipsychrobacter stenotrophus</name>
    <dbReference type="NCBI Taxonomy" id="2077091"/>
    <lineage>
        <taxon>Bacteria</taxon>
        <taxon>Pseudomonadati</taxon>
        <taxon>Bacteroidota</taxon>
        <taxon>Chitinophagia</taxon>
        <taxon>Chitinophagales</taxon>
        <taxon>Chitinophagaceae</taxon>
        <taxon>Flavipsychrobacter</taxon>
    </lineage>
</organism>
<proteinExistence type="predicted"/>